<keyword evidence="3" id="KW-0804">Transcription</keyword>
<name>A0A211ZNT6_9PROT</name>
<dbReference type="Proteomes" id="UP000196655">
    <property type="component" value="Unassembled WGS sequence"/>
</dbReference>
<gene>
    <name evidence="5" type="ORF">BWR60_11675</name>
</gene>
<dbReference type="SUPFAM" id="SSF75516">
    <property type="entry name" value="Pheromone-binding domain of LuxR-like quorum-sensing transcription factors"/>
    <property type="match status" value="1"/>
</dbReference>
<dbReference type="Gene3D" id="3.30.450.80">
    <property type="entry name" value="Transcription factor LuxR-like, autoinducer-binding domain"/>
    <property type="match status" value="1"/>
</dbReference>
<evidence type="ECO:0000256" key="2">
    <source>
        <dbReference type="ARBA" id="ARBA00023125"/>
    </source>
</evidence>
<evidence type="ECO:0000256" key="3">
    <source>
        <dbReference type="ARBA" id="ARBA00023163"/>
    </source>
</evidence>
<dbReference type="InterPro" id="IPR036693">
    <property type="entry name" value="TF_LuxR_autoind-bd_dom_sf"/>
</dbReference>
<dbReference type="Gene3D" id="1.10.10.10">
    <property type="entry name" value="Winged helix-like DNA-binding domain superfamily/Winged helix DNA-binding domain"/>
    <property type="match status" value="1"/>
</dbReference>
<dbReference type="CDD" id="cd06170">
    <property type="entry name" value="LuxR_C_like"/>
    <property type="match status" value="1"/>
</dbReference>
<dbReference type="InterPro" id="IPR005143">
    <property type="entry name" value="TF_LuxR_autoind-bd_dom"/>
</dbReference>
<dbReference type="SUPFAM" id="SSF46894">
    <property type="entry name" value="C-terminal effector domain of the bipartite response regulators"/>
    <property type="match status" value="1"/>
</dbReference>
<protein>
    <recommendedName>
        <fullName evidence="4">HTH luxR-type domain-containing protein</fullName>
    </recommendedName>
</protein>
<dbReference type="PANTHER" id="PTHR44688:SF16">
    <property type="entry name" value="DNA-BINDING TRANSCRIPTIONAL ACTIVATOR DEVR_DOSR"/>
    <property type="match status" value="1"/>
</dbReference>
<proteinExistence type="predicted"/>
<keyword evidence="6" id="KW-1185">Reference proteome</keyword>
<dbReference type="EMBL" id="NHON01000017">
    <property type="protein sequence ID" value="OWJ66931.1"/>
    <property type="molecule type" value="Genomic_DNA"/>
</dbReference>
<sequence>MRRGSKMDQIFRDFILYLPTVHSRQAIHDLLERTIHGYGLRHYAYVSFPSGEADRPLMLTTYPDSWVERYGEQRYDRVDPVIARAVGTMLPFAWTLDTLAQPSTRRLKAFLDDAAEAGIRRGVTIPIHDRQGRASSLTLAEFGLEPDFQRCIDRHQHALHLVALHLHARLRQDERPEPQARPTLTPREIDCLQWAAKGKSASDIAEIMRISRRTVVFHTENAKQKFGVATLSQAIARGLMHDIIICA</sequence>
<dbReference type="OrthoDB" id="7345476at2"/>
<keyword evidence="2" id="KW-0238">DNA-binding</keyword>
<dbReference type="PROSITE" id="PS50043">
    <property type="entry name" value="HTH_LUXR_2"/>
    <property type="match status" value="1"/>
</dbReference>
<evidence type="ECO:0000313" key="5">
    <source>
        <dbReference type="EMBL" id="OWJ66931.1"/>
    </source>
</evidence>
<accession>A0A211ZNT6</accession>
<comment type="caution">
    <text evidence="5">The sequence shown here is derived from an EMBL/GenBank/DDBJ whole genome shotgun (WGS) entry which is preliminary data.</text>
</comment>
<dbReference type="PROSITE" id="PS00622">
    <property type="entry name" value="HTH_LUXR_1"/>
    <property type="match status" value="1"/>
</dbReference>
<evidence type="ECO:0000313" key="6">
    <source>
        <dbReference type="Proteomes" id="UP000196655"/>
    </source>
</evidence>
<reference evidence="6" key="1">
    <citation type="submission" date="2017-05" db="EMBL/GenBank/DDBJ databases">
        <authorList>
            <person name="Macchi M."/>
            <person name="Festa S."/>
            <person name="Coppotelli B.M."/>
            <person name="Morelli I.S."/>
        </authorList>
    </citation>
    <scope>NUCLEOTIDE SEQUENCE [LARGE SCALE GENOMIC DNA]</scope>
    <source>
        <strain evidence="6">I</strain>
    </source>
</reference>
<keyword evidence="1" id="KW-0805">Transcription regulation</keyword>
<dbReference type="InterPro" id="IPR016032">
    <property type="entry name" value="Sig_transdc_resp-reg_C-effctor"/>
</dbReference>
<dbReference type="GO" id="GO:0006355">
    <property type="term" value="P:regulation of DNA-templated transcription"/>
    <property type="evidence" value="ECO:0007669"/>
    <property type="project" value="InterPro"/>
</dbReference>
<dbReference type="InterPro" id="IPR036388">
    <property type="entry name" value="WH-like_DNA-bd_sf"/>
</dbReference>
<organism evidence="5 6">
    <name type="scientific">Inquilinus limosus</name>
    <dbReference type="NCBI Taxonomy" id="171674"/>
    <lineage>
        <taxon>Bacteria</taxon>
        <taxon>Pseudomonadati</taxon>
        <taxon>Pseudomonadota</taxon>
        <taxon>Alphaproteobacteria</taxon>
        <taxon>Rhodospirillales</taxon>
        <taxon>Rhodospirillaceae</taxon>
        <taxon>Inquilinus</taxon>
    </lineage>
</organism>
<dbReference type="PRINTS" id="PR00038">
    <property type="entry name" value="HTHLUXR"/>
</dbReference>
<feature type="domain" description="HTH luxR-type" evidence="4">
    <location>
        <begin position="177"/>
        <end position="242"/>
    </location>
</feature>
<dbReference type="GO" id="GO:0003677">
    <property type="term" value="F:DNA binding"/>
    <property type="evidence" value="ECO:0007669"/>
    <property type="project" value="UniProtKB-KW"/>
</dbReference>
<dbReference type="AlphaFoldDB" id="A0A211ZNT6"/>
<evidence type="ECO:0000259" key="4">
    <source>
        <dbReference type="PROSITE" id="PS50043"/>
    </source>
</evidence>
<dbReference type="STRING" id="1122125.GCA_000423185_00931"/>
<dbReference type="Pfam" id="PF00196">
    <property type="entry name" value="GerE"/>
    <property type="match status" value="1"/>
</dbReference>
<dbReference type="SMART" id="SM00421">
    <property type="entry name" value="HTH_LUXR"/>
    <property type="match status" value="1"/>
</dbReference>
<dbReference type="PANTHER" id="PTHR44688">
    <property type="entry name" value="DNA-BINDING TRANSCRIPTIONAL ACTIVATOR DEVR_DOSR"/>
    <property type="match status" value="1"/>
</dbReference>
<evidence type="ECO:0000256" key="1">
    <source>
        <dbReference type="ARBA" id="ARBA00023015"/>
    </source>
</evidence>
<dbReference type="InterPro" id="IPR000792">
    <property type="entry name" value="Tscrpt_reg_LuxR_C"/>
</dbReference>
<dbReference type="Pfam" id="PF03472">
    <property type="entry name" value="Autoind_bind"/>
    <property type="match status" value="1"/>
</dbReference>